<feature type="region of interest" description="Disordered" evidence="1">
    <location>
        <begin position="15"/>
        <end position="51"/>
    </location>
</feature>
<dbReference type="EMBL" id="JAPFFK010000014">
    <property type="protein sequence ID" value="KAJ6718831.1"/>
    <property type="molecule type" value="Genomic_DNA"/>
</dbReference>
<accession>A0A9Q0TVZ6</accession>
<evidence type="ECO:0000313" key="3">
    <source>
        <dbReference type="Proteomes" id="UP001151532"/>
    </source>
</evidence>
<organism evidence="2 3">
    <name type="scientific">Salix purpurea</name>
    <name type="common">Purple osier willow</name>
    <dbReference type="NCBI Taxonomy" id="77065"/>
    <lineage>
        <taxon>Eukaryota</taxon>
        <taxon>Viridiplantae</taxon>
        <taxon>Streptophyta</taxon>
        <taxon>Embryophyta</taxon>
        <taxon>Tracheophyta</taxon>
        <taxon>Spermatophyta</taxon>
        <taxon>Magnoliopsida</taxon>
        <taxon>eudicotyledons</taxon>
        <taxon>Gunneridae</taxon>
        <taxon>Pentapetalae</taxon>
        <taxon>rosids</taxon>
        <taxon>fabids</taxon>
        <taxon>Malpighiales</taxon>
        <taxon>Salicaceae</taxon>
        <taxon>Saliceae</taxon>
        <taxon>Salix</taxon>
    </lineage>
</organism>
<name>A0A9Q0TVZ6_SALPP</name>
<proteinExistence type="predicted"/>
<gene>
    <name evidence="2" type="ORF">OIU79_006654</name>
</gene>
<reference evidence="2" key="2">
    <citation type="journal article" date="2023" name="Int. J. Mol. Sci.">
        <title>De Novo Assembly and Annotation of 11 Diverse Shrub Willow (Salix) Genomes Reveals Novel Gene Organization in Sex-Linked Regions.</title>
        <authorList>
            <person name="Hyden B."/>
            <person name="Feng K."/>
            <person name="Yates T.B."/>
            <person name="Jawdy S."/>
            <person name="Cereghino C."/>
            <person name="Smart L.B."/>
            <person name="Muchero W."/>
        </authorList>
    </citation>
    <scope>NUCLEOTIDE SEQUENCE</scope>
    <source>
        <tissue evidence="2">Shoot tip</tissue>
    </source>
</reference>
<reference evidence="2" key="1">
    <citation type="submission" date="2022-11" db="EMBL/GenBank/DDBJ databases">
        <authorList>
            <person name="Hyden B.L."/>
            <person name="Feng K."/>
            <person name="Yates T."/>
            <person name="Jawdy S."/>
            <person name="Smart L.B."/>
            <person name="Muchero W."/>
        </authorList>
    </citation>
    <scope>NUCLEOTIDE SEQUENCE</scope>
    <source>
        <tissue evidence="2">Shoot tip</tissue>
    </source>
</reference>
<dbReference type="OrthoDB" id="544400at2759"/>
<dbReference type="AlphaFoldDB" id="A0A9Q0TVZ6"/>
<protein>
    <submittedName>
        <fullName evidence="2">Uncharacterized protein</fullName>
    </submittedName>
</protein>
<sequence length="51" mass="5892">MRTKKLIDNEQRFLHRQQHPTALSFPQSISIEPQSDSPTELLISDTVEKSL</sequence>
<comment type="caution">
    <text evidence="2">The sequence shown here is derived from an EMBL/GenBank/DDBJ whole genome shotgun (WGS) entry which is preliminary data.</text>
</comment>
<evidence type="ECO:0000313" key="2">
    <source>
        <dbReference type="EMBL" id="KAJ6718831.1"/>
    </source>
</evidence>
<evidence type="ECO:0000256" key="1">
    <source>
        <dbReference type="SAM" id="MobiDB-lite"/>
    </source>
</evidence>
<keyword evidence="3" id="KW-1185">Reference proteome</keyword>
<feature type="compositionally biased region" description="Polar residues" evidence="1">
    <location>
        <begin position="19"/>
        <end position="38"/>
    </location>
</feature>
<dbReference type="Proteomes" id="UP001151532">
    <property type="component" value="Chromosome 10"/>
</dbReference>